<dbReference type="Gene3D" id="3.40.50.12780">
    <property type="entry name" value="N-terminal domain of ligase-like"/>
    <property type="match status" value="1"/>
</dbReference>
<name>A0ABY4AH47_9BURK</name>
<dbReference type="RefSeq" id="WP_256462154.1">
    <property type="nucleotide sequence ID" value="NZ_CP063982.1"/>
</dbReference>
<gene>
    <name evidence="2" type="ORF">DHf2319_08465</name>
</gene>
<dbReference type="Proteomes" id="UP000831607">
    <property type="component" value="Chromosome"/>
</dbReference>
<dbReference type="Pfam" id="PF00501">
    <property type="entry name" value="AMP-binding"/>
    <property type="match status" value="1"/>
</dbReference>
<dbReference type="SUPFAM" id="SSF56801">
    <property type="entry name" value="Acetyl-CoA synthetase-like"/>
    <property type="match status" value="1"/>
</dbReference>
<evidence type="ECO:0000313" key="3">
    <source>
        <dbReference type="Proteomes" id="UP000831607"/>
    </source>
</evidence>
<dbReference type="GO" id="GO:0016874">
    <property type="term" value="F:ligase activity"/>
    <property type="evidence" value="ECO:0007669"/>
    <property type="project" value="UniProtKB-KW"/>
</dbReference>
<dbReference type="InterPro" id="IPR045851">
    <property type="entry name" value="AMP-bd_C_sf"/>
</dbReference>
<organism evidence="2 3">
    <name type="scientific">Orrella daihaiensis</name>
    <dbReference type="NCBI Taxonomy" id="2782176"/>
    <lineage>
        <taxon>Bacteria</taxon>
        <taxon>Pseudomonadati</taxon>
        <taxon>Pseudomonadota</taxon>
        <taxon>Betaproteobacteria</taxon>
        <taxon>Burkholderiales</taxon>
        <taxon>Alcaligenaceae</taxon>
        <taxon>Orrella</taxon>
    </lineage>
</organism>
<proteinExistence type="predicted"/>
<evidence type="ECO:0000313" key="2">
    <source>
        <dbReference type="EMBL" id="UOD49509.1"/>
    </source>
</evidence>
<dbReference type="InterPro" id="IPR000873">
    <property type="entry name" value="AMP-dep_synth/lig_dom"/>
</dbReference>
<evidence type="ECO:0000259" key="1">
    <source>
        <dbReference type="Pfam" id="PF00501"/>
    </source>
</evidence>
<keyword evidence="3" id="KW-1185">Reference proteome</keyword>
<accession>A0ABY4AH47</accession>
<feature type="domain" description="AMP-dependent synthetase/ligase" evidence="1">
    <location>
        <begin position="24"/>
        <end position="378"/>
    </location>
</feature>
<dbReference type="PANTHER" id="PTHR43201:SF32">
    <property type="entry name" value="2-SUCCINYLBENZOATE--COA LIGASE, CHLOROPLASTIC_PEROXISOMAL"/>
    <property type="match status" value="1"/>
</dbReference>
<dbReference type="PANTHER" id="PTHR43201">
    <property type="entry name" value="ACYL-COA SYNTHETASE"/>
    <property type="match status" value="1"/>
</dbReference>
<dbReference type="InterPro" id="IPR042099">
    <property type="entry name" value="ANL_N_sf"/>
</dbReference>
<keyword evidence="2" id="KW-0436">Ligase</keyword>
<sequence length="532" mass="57820">MATQSFDGPAVSGITWSASLKSLADQYGDAVAVLDGVGHKLSYLSLHSRAHSLARYLLDLPRLEPGVPLGILLPNQVCAVVCSYGVRASGVAEVLISYKSTDEEIQWCMSLSGARYIITLPEREEQVRSLGFEPILVNAEGMLQGSARDDLVGFGILPAIDAHLNGRILFTSGTTGKPKGVVYSHGRRWIAEQLLKATLPFRPQVDQKIILMTPFIHGSSLLTFAWCDFGAEVILLDGVQQEQLERYLGDSSTVAVFAPPTVLAKLTSLFEGRTFPNIKCVFTGTQPLTSAMYRRAKAMFGPVVRITYGKSECVNPITILSPEQTESLFKSTDDVSGACVGFAAPGVELKLVPSASGVEDAEATDAEVWLRAPHMSVGMLTKDGFTPHEPDGWHQTGDLGYFDACGRLVLTGRLADVIKTGGYRVNPDEIEACLSVLGGTIQICVTSLPSDYWGEIIVAVACNTFGNWEQQAQALVGTLSRHKRPRVYVELDTLPRNPQGKVSRRLVRQQLLARYKVVDGPYPKLDPLPTKI</sequence>
<dbReference type="CDD" id="cd04433">
    <property type="entry name" value="AFD_class_I"/>
    <property type="match status" value="1"/>
</dbReference>
<dbReference type="InterPro" id="IPR020845">
    <property type="entry name" value="AMP-binding_CS"/>
</dbReference>
<protein>
    <submittedName>
        <fullName evidence="2">Acyl--CoA ligase</fullName>
    </submittedName>
</protein>
<dbReference type="PROSITE" id="PS00455">
    <property type="entry name" value="AMP_BINDING"/>
    <property type="match status" value="1"/>
</dbReference>
<dbReference type="EMBL" id="CP063982">
    <property type="protein sequence ID" value="UOD49509.1"/>
    <property type="molecule type" value="Genomic_DNA"/>
</dbReference>
<dbReference type="Gene3D" id="3.30.300.30">
    <property type="match status" value="1"/>
</dbReference>
<reference evidence="2 3" key="1">
    <citation type="submission" date="2020-11" db="EMBL/GenBank/DDBJ databases">
        <title>Algicoccus daihaiensis sp.nov., isolated from Daihai Lake in Inner Mongolia.</title>
        <authorList>
            <person name="Kai J."/>
        </authorList>
    </citation>
    <scope>NUCLEOTIDE SEQUENCE [LARGE SCALE GENOMIC DNA]</scope>
    <source>
        <strain evidence="3">f23</strain>
    </source>
</reference>